<gene>
    <name evidence="2" type="ORF">METZ01_LOCUS222349</name>
</gene>
<protein>
    <submittedName>
        <fullName evidence="2">Uncharacterized protein</fullName>
    </submittedName>
</protein>
<evidence type="ECO:0000313" key="2">
    <source>
        <dbReference type="EMBL" id="SVB69495.1"/>
    </source>
</evidence>
<accession>A0A382G409</accession>
<evidence type="ECO:0000256" key="1">
    <source>
        <dbReference type="SAM" id="MobiDB-lite"/>
    </source>
</evidence>
<name>A0A382G409_9ZZZZ</name>
<sequence>ALYPLSYWRISMPKVRLELTRPQGALRPERSASAIPPLRPHHH</sequence>
<proteinExistence type="predicted"/>
<feature type="region of interest" description="Disordered" evidence="1">
    <location>
        <begin position="23"/>
        <end position="43"/>
    </location>
</feature>
<reference evidence="2" key="1">
    <citation type="submission" date="2018-05" db="EMBL/GenBank/DDBJ databases">
        <authorList>
            <person name="Lanie J.A."/>
            <person name="Ng W.-L."/>
            <person name="Kazmierczak K.M."/>
            <person name="Andrzejewski T.M."/>
            <person name="Davidsen T.M."/>
            <person name="Wayne K.J."/>
            <person name="Tettelin H."/>
            <person name="Glass J.I."/>
            <person name="Rusch D."/>
            <person name="Podicherti R."/>
            <person name="Tsui H.-C.T."/>
            <person name="Winkler M.E."/>
        </authorList>
    </citation>
    <scope>NUCLEOTIDE SEQUENCE</scope>
</reference>
<feature type="non-terminal residue" evidence="2">
    <location>
        <position position="1"/>
    </location>
</feature>
<dbReference type="AlphaFoldDB" id="A0A382G409"/>
<organism evidence="2">
    <name type="scientific">marine metagenome</name>
    <dbReference type="NCBI Taxonomy" id="408172"/>
    <lineage>
        <taxon>unclassified sequences</taxon>
        <taxon>metagenomes</taxon>
        <taxon>ecological metagenomes</taxon>
    </lineage>
</organism>
<dbReference type="EMBL" id="UINC01053228">
    <property type="protein sequence ID" value="SVB69495.1"/>
    <property type="molecule type" value="Genomic_DNA"/>
</dbReference>